<evidence type="ECO:0000256" key="1">
    <source>
        <dbReference type="SAM" id="MobiDB-lite"/>
    </source>
</evidence>
<dbReference type="Gramene" id="BGIOSGA027283-TA">
    <property type="protein sequence ID" value="BGIOSGA027283-PA"/>
    <property type="gene ID" value="BGIOSGA027283"/>
</dbReference>
<feature type="region of interest" description="Disordered" evidence="1">
    <location>
        <begin position="1"/>
        <end position="20"/>
    </location>
</feature>
<evidence type="ECO:0000313" key="3">
    <source>
        <dbReference type="Proteomes" id="UP000007015"/>
    </source>
</evidence>
<dbReference type="EMBL" id="CM000133">
    <property type="protein sequence ID" value="EEC83265.1"/>
    <property type="molecule type" value="Genomic_DNA"/>
</dbReference>
<proteinExistence type="predicted"/>
<dbReference type="HOGENOM" id="CLU_1646511_0_0_1"/>
<evidence type="ECO:0000313" key="2">
    <source>
        <dbReference type="EMBL" id="EEC83265.1"/>
    </source>
</evidence>
<accession>B8B9B1</accession>
<dbReference type="AlphaFoldDB" id="B8B9B1"/>
<gene>
    <name evidence="2" type="ORF">OsI_28596</name>
</gene>
<protein>
    <submittedName>
        <fullName evidence="2">Uncharacterized protein</fullName>
    </submittedName>
</protein>
<sequence>MSSAEPRGLHSEGAKECHDIGDKSQGAMMCWSSVDEDRGRQGSSNKQINMRCSQRLTFGHQRLVATVSSSSRDTCPMSIAMAARCSSTRAIVGPSLRAPLLSLLPVADLEHGMVAETSLLLLILAFYALGGAVEKRSEGDDSLARELVDMEILARAEQLIG</sequence>
<organism evidence="2 3">
    <name type="scientific">Oryza sativa subsp. indica</name>
    <name type="common">Rice</name>
    <dbReference type="NCBI Taxonomy" id="39946"/>
    <lineage>
        <taxon>Eukaryota</taxon>
        <taxon>Viridiplantae</taxon>
        <taxon>Streptophyta</taxon>
        <taxon>Embryophyta</taxon>
        <taxon>Tracheophyta</taxon>
        <taxon>Spermatophyta</taxon>
        <taxon>Magnoliopsida</taxon>
        <taxon>Liliopsida</taxon>
        <taxon>Poales</taxon>
        <taxon>Poaceae</taxon>
        <taxon>BOP clade</taxon>
        <taxon>Oryzoideae</taxon>
        <taxon>Oryzeae</taxon>
        <taxon>Oryzinae</taxon>
        <taxon>Oryza</taxon>
        <taxon>Oryza sativa</taxon>
    </lineage>
</organism>
<name>B8B9B1_ORYSI</name>
<keyword evidence="3" id="KW-1185">Reference proteome</keyword>
<reference evidence="2 3" key="1">
    <citation type="journal article" date="2005" name="PLoS Biol.">
        <title>The genomes of Oryza sativa: a history of duplications.</title>
        <authorList>
            <person name="Yu J."/>
            <person name="Wang J."/>
            <person name="Lin W."/>
            <person name="Li S."/>
            <person name="Li H."/>
            <person name="Zhou J."/>
            <person name="Ni P."/>
            <person name="Dong W."/>
            <person name="Hu S."/>
            <person name="Zeng C."/>
            <person name="Zhang J."/>
            <person name="Zhang Y."/>
            <person name="Li R."/>
            <person name="Xu Z."/>
            <person name="Li S."/>
            <person name="Li X."/>
            <person name="Zheng H."/>
            <person name="Cong L."/>
            <person name="Lin L."/>
            <person name="Yin J."/>
            <person name="Geng J."/>
            <person name="Li G."/>
            <person name="Shi J."/>
            <person name="Liu J."/>
            <person name="Lv H."/>
            <person name="Li J."/>
            <person name="Wang J."/>
            <person name="Deng Y."/>
            <person name="Ran L."/>
            <person name="Shi X."/>
            <person name="Wang X."/>
            <person name="Wu Q."/>
            <person name="Li C."/>
            <person name="Ren X."/>
            <person name="Wang J."/>
            <person name="Wang X."/>
            <person name="Li D."/>
            <person name="Liu D."/>
            <person name="Zhang X."/>
            <person name="Ji Z."/>
            <person name="Zhao W."/>
            <person name="Sun Y."/>
            <person name="Zhang Z."/>
            <person name="Bao J."/>
            <person name="Han Y."/>
            <person name="Dong L."/>
            <person name="Ji J."/>
            <person name="Chen P."/>
            <person name="Wu S."/>
            <person name="Liu J."/>
            <person name="Xiao Y."/>
            <person name="Bu D."/>
            <person name="Tan J."/>
            <person name="Yang L."/>
            <person name="Ye C."/>
            <person name="Zhang J."/>
            <person name="Xu J."/>
            <person name="Zhou Y."/>
            <person name="Yu Y."/>
            <person name="Zhang B."/>
            <person name="Zhuang S."/>
            <person name="Wei H."/>
            <person name="Liu B."/>
            <person name="Lei M."/>
            <person name="Yu H."/>
            <person name="Li Y."/>
            <person name="Xu H."/>
            <person name="Wei S."/>
            <person name="He X."/>
            <person name="Fang L."/>
            <person name="Zhang Z."/>
            <person name="Zhang Y."/>
            <person name="Huang X."/>
            <person name="Su Z."/>
            <person name="Tong W."/>
            <person name="Li J."/>
            <person name="Tong Z."/>
            <person name="Li S."/>
            <person name="Ye J."/>
            <person name="Wang L."/>
            <person name="Fang L."/>
            <person name="Lei T."/>
            <person name="Chen C."/>
            <person name="Chen H."/>
            <person name="Xu Z."/>
            <person name="Li H."/>
            <person name="Huang H."/>
            <person name="Zhang F."/>
            <person name="Xu H."/>
            <person name="Li N."/>
            <person name="Zhao C."/>
            <person name="Li S."/>
            <person name="Dong L."/>
            <person name="Huang Y."/>
            <person name="Li L."/>
            <person name="Xi Y."/>
            <person name="Qi Q."/>
            <person name="Li W."/>
            <person name="Zhang B."/>
            <person name="Hu W."/>
            <person name="Zhang Y."/>
            <person name="Tian X."/>
            <person name="Jiao Y."/>
            <person name="Liang X."/>
            <person name="Jin J."/>
            <person name="Gao L."/>
            <person name="Zheng W."/>
            <person name="Hao B."/>
            <person name="Liu S."/>
            <person name="Wang W."/>
            <person name="Yuan L."/>
            <person name="Cao M."/>
            <person name="McDermott J."/>
            <person name="Samudrala R."/>
            <person name="Wang J."/>
            <person name="Wong G.K."/>
            <person name="Yang H."/>
        </authorList>
    </citation>
    <scope>NUCLEOTIDE SEQUENCE [LARGE SCALE GENOMIC DNA]</scope>
    <source>
        <strain evidence="3">cv. 93-11</strain>
    </source>
</reference>
<dbReference type="Proteomes" id="UP000007015">
    <property type="component" value="Chromosome 8"/>
</dbReference>
<feature type="compositionally biased region" description="Basic and acidic residues" evidence="1">
    <location>
        <begin position="7"/>
        <end position="20"/>
    </location>
</feature>